<evidence type="ECO:0000313" key="2">
    <source>
        <dbReference type="Proteomes" id="UP000304900"/>
    </source>
</evidence>
<organism evidence="1 2">
    <name type="scientific">Dyadobacter frigoris</name>
    <dbReference type="NCBI Taxonomy" id="2576211"/>
    <lineage>
        <taxon>Bacteria</taxon>
        <taxon>Pseudomonadati</taxon>
        <taxon>Bacteroidota</taxon>
        <taxon>Cytophagia</taxon>
        <taxon>Cytophagales</taxon>
        <taxon>Spirosomataceae</taxon>
        <taxon>Dyadobacter</taxon>
    </lineage>
</organism>
<dbReference type="SUPFAM" id="SSF56935">
    <property type="entry name" value="Porins"/>
    <property type="match status" value="1"/>
</dbReference>
<dbReference type="RefSeq" id="WP_137342245.1">
    <property type="nucleotide sequence ID" value="NZ_BSQH01000009.1"/>
</dbReference>
<name>A0A4U6D0G9_9BACT</name>
<dbReference type="OrthoDB" id="9786645at2"/>
<dbReference type="AlphaFoldDB" id="A0A4U6D0G9"/>
<protein>
    <recommendedName>
        <fullName evidence="3">PorV/PorQ family protein</fullName>
    </recommendedName>
</protein>
<keyword evidence="2" id="KW-1185">Reference proteome</keyword>
<dbReference type="Gene3D" id="2.40.160.60">
    <property type="entry name" value="Outer membrane protein transport protein (OMPP1/FadL/TodX)"/>
    <property type="match status" value="1"/>
</dbReference>
<dbReference type="Proteomes" id="UP000304900">
    <property type="component" value="Unassembled WGS sequence"/>
</dbReference>
<evidence type="ECO:0000313" key="1">
    <source>
        <dbReference type="EMBL" id="TKT89601.1"/>
    </source>
</evidence>
<proteinExistence type="predicted"/>
<dbReference type="EMBL" id="SZVO01000011">
    <property type="protein sequence ID" value="TKT89601.1"/>
    <property type="molecule type" value="Genomic_DNA"/>
</dbReference>
<evidence type="ECO:0008006" key="3">
    <source>
        <dbReference type="Google" id="ProtNLM"/>
    </source>
</evidence>
<reference evidence="1 2" key="1">
    <citation type="submission" date="2019-05" db="EMBL/GenBank/DDBJ databases">
        <title>Dyadobacter AR-3-8 sp. nov., isolated from arctic soil.</title>
        <authorList>
            <person name="Chaudhary D.K."/>
        </authorList>
    </citation>
    <scope>NUCLEOTIDE SEQUENCE [LARGE SCALE GENOMIC DNA]</scope>
    <source>
        <strain evidence="1 2">AR-3-8</strain>
    </source>
</reference>
<comment type="caution">
    <text evidence="1">The sequence shown here is derived from an EMBL/GenBank/DDBJ whole genome shotgun (WGS) entry which is preliminary data.</text>
</comment>
<accession>A0A4U6D0G9</accession>
<gene>
    <name evidence="1" type="ORF">FDK13_22340</name>
</gene>
<sequence length="290" mass="32066">MKERSAYFTRQKNFLRSFVIFSILSFKSFADGNPFPVGARAWGLANATVARSDYFAIGNNVAGLGGISTSIIFSTYDSHYGFDGINTLGFGAVLPLSKDLGTGFSIQRFGDKTYNQIAIGIGAGHRINRFSLGLKLNYLQTAINSSTITLSKKALVFEFGGIAMISSKLYFGAHMFNVTQSHYSGETHEDIDTALKTGFLYKPSKTVQLSAEVEKVTAYPINFRAGLEYEVMNNFFVRTGIASRPQTNHFGVGFKGSKFHIDYAVHTHPQLGWSHHFSLGYVILEKKKLK</sequence>